<feature type="region of interest" description="Disordered" evidence="2">
    <location>
        <begin position="1"/>
        <end position="58"/>
    </location>
</feature>
<dbReference type="InterPro" id="IPR000219">
    <property type="entry name" value="DH_dom"/>
</dbReference>
<feature type="compositionally biased region" description="Low complexity" evidence="2">
    <location>
        <begin position="649"/>
        <end position="666"/>
    </location>
</feature>
<dbReference type="Gene3D" id="1.10.167.10">
    <property type="entry name" value="Regulator of G-protein Signalling 4, domain 2"/>
    <property type="match status" value="1"/>
</dbReference>
<dbReference type="SUPFAM" id="SSF48097">
    <property type="entry name" value="Regulator of G-protein signaling, RGS"/>
    <property type="match status" value="1"/>
</dbReference>
<dbReference type="InterPro" id="IPR044926">
    <property type="entry name" value="RGS_subdomain_2"/>
</dbReference>
<protein>
    <submittedName>
        <fullName evidence="5">Morn repeat-containing protein</fullName>
    </submittedName>
</protein>
<proteinExistence type="predicted"/>
<organism evidence="5 6">
    <name type="scientific">Anaeramoeba flamelloides</name>
    <dbReference type="NCBI Taxonomy" id="1746091"/>
    <lineage>
        <taxon>Eukaryota</taxon>
        <taxon>Metamonada</taxon>
        <taxon>Anaeramoebidae</taxon>
        <taxon>Anaeramoeba</taxon>
    </lineage>
</organism>
<gene>
    <name evidence="5" type="ORF">M0813_20276</name>
</gene>
<dbReference type="SMART" id="SM00315">
    <property type="entry name" value="RGS"/>
    <property type="match status" value="1"/>
</dbReference>
<feature type="domain" description="DH" evidence="3">
    <location>
        <begin position="311"/>
        <end position="497"/>
    </location>
</feature>
<dbReference type="PANTHER" id="PTHR23084">
    <property type="entry name" value="PHOSPHATIDYLINOSITOL-4-PHOSPHATE 5-KINASE RELATED"/>
    <property type="match status" value="1"/>
</dbReference>
<evidence type="ECO:0000256" key="1">
    <source>
        <dbReference type="ARBA" id="ARBA00022737"/>
    </source>
</evidence>
<dbReference type="Gene3D" id="1.20.900.10">
    <property type="entry name" value="Dbl homology (DH) domain"/>
    <property type="match status" value="1"/>
</dbReference>
<dbReference type="SUPFAM" id="SSF82185">
    <property type="entry name" value="Histone H3 K4-specific methyltransferase SET7/9 N-terminal domain"/>
    <property type="match status" value="3"/>
</dbReference>
<dbReference type="Pfam" id="PF02493">
    <property type="entry name" value="MORN"/>
    <property type="match status" value="9"/>
</dbReference>
<evidence type="ECO:0000259" key="4">
    <source>
        <dbReference type="PROSITE" id="PS50132"/>
    </source>
</evidence>
<keyword evidence="6" id="KW-1185">Reference proteome</keyword>
<dbReference type="PANTHER" id="PTHR23084:SF263">
    <property type="entry name" value="MORN REPEAT-CONTAINING PROTEIN 1"/>
    <property type="match status" value="1"/>
</dbReference>
<evidence type="ECO:0000313" key="5">
    <source>
        <dbReference type="EMBL" id="KAJ6245324.1"/>
    </source>
</evidence>
<dbReference type="InterPro" id="IPR016137">
    <property type="entry name" value="RGS"/>
</dbReference>
<name>A0ABQ8YLH5_9EUKA</name>
<dbReference type="Gene3D" id="2.20.110.10">
    <property type="entry name" value="Histone H3 K4-specific methyltransferase SET7/9 N-terminal domain"/>
    <property type="match status" value="5"/>
</dbReference>
<dbReference type="SMART" id="SM00698">
    <property type="entry name" value="MORN"/>
    <property type="match status" value="8"/>
</dbReference>
<dbReference type="PROSITE" id="PS50132">
    <property type="entry name" value="RGS"/>
    <property type="match status" value="1"/>
</dbReference>
<evidence type="ECO:0000256" key="2">
    <source>
        <dbReference type="SAM" id="MobiDB-lite"/>
    </source>
</evidence>
<dbReference type="Pfam" id="PF00615">
    <property type="entry name" value="RGS"/>
    <property type="match status" value="1"/>
</dbReference>
<dbReference type="InterPro" id="IPR036305">
    <property type="entry name" value="RGS_sf"/>
</dbReference>
<reference evidence="5" key="1">
    <citation type="submission" date="2022-08" db="EMBL/GenBank/DDBJ databases">
        <title>Novel sulfate-reducing endosymbionts in the free-living metamonad Anaeramoeba.</title>
        <authorList>
            <person name="Jerlstrom-Hultqvist J."/>
            <person name="Cepicka I."/>
            <person name="Gallot-Lavallee L."/>
            <person name="Salas-Leiva D."/>
            <person name="Curtis B.A."/>
            <person name="Zahonova K."/>
            <person name="Pipaliya S."/>
            <person name="Dacks J."/>
            <person name="Roger A.J."/>
        </authorList>
    </citation>
    <scope>NUCLEOTIDE SEQUENCE</scope>
    <source>
        <strain evidence="5">Schooner1</strain>
    </source>
</reference>
<dbReference type="SUPFAM" id="SSF48065">
    <property type="entry name" value="DBL homology domain (DH-domain)"/>
    <property type="match status" value="1"/>
</dbReference>
<feature type="compositionally biased region" description="Basic residues" evidence="2">
    <location>
        <begin position="45"/>
        <end position="58"/>
    </location>
</feature>
<dbReference type="InterPro" id="IPR035899">
    <property type="entry name" value="DBL_dom_sf"/>
</dbReference>
<evidence type="ECO:0000259" key="3">
    <source>
        <dbReference type="PROSITE" id="PS50010"/>
    </source>
</evidence>
<feature type="region of interest" description="Disordered" evidence="2">
    <location>
        <begin position="622"/>
        <end position="678"/>
    </location>
</feature>
<sequence>MSSIDQQPNENKKNVTLEKTAVIVRKRKSRSNTNPFNNTSNYKNPKTKKKKIKKKKPKFHTRIISEVEKFPFSTIKGKKIGSFRKSTISSVPTIQTELSPTIKSKFNRTKSPIHRNIKIKKKNKKGKNNKKNRTQNKTQKKKKKKKPKKKKRNLKKTLSRIKIDLVIGGVEKLQNFDFVLSNKISLAFFEQYLYENISYENLAFWKLACIYQETLDPIERYIMAEGMIEKYISQESECQVNIRAKQRKTIISQFQEGNYSRELFLGAKEDIHKLMKTDSFSRFKRTQIYKDLQADWEKIIKGVPPRGPTTQRQKIFLEIYQRQKTQVQELEKMKDTYLKLILDEIKLKKFTKFHEQELFGPIYRILNVNKQFLLDLKQRKKFWNYQSLIGDKFLKLCPKIEKEYIYLAENMDQSIKLLKEFYFVCPEIKAKLEERECEWQDLDDVKATYEFAIDMLIDWKKMLNKLLEATKERHLDRKYLEKLIPKIVKIQRKVEQTIFIQNHFYKESDIRKLNQLDILLITGGKTFFDNSEDYFNRTSTKILLFEKQIAICYKDYNLNKKDKKKKRKEKNYTEDNEESNKNFYIKRFSDINGIWIKPLLTNDQKKKILEIKKTNQSNDVDQEIIEKDCNNNISSNENESRNDEKNYSNGNENVNGEGSLNGNGNENDNDNTDRNENNLNYENELENENWEFFDENLDLDEVTIEMFSPEFKIKILIENCRNFLLLLEKHFLKSYPNEEDCKQFRKPVRYTIFKYQTLIEYIGNLKYGVPFGNARLKYPNGTIFEGNFNNGVREGKGILIYASGTILKGNWKNNKPHGKCIMDYYEKNKFIGNYINGARSGYGIMSFQDGSVYKGDFQDDEMNGKGVWKYSSGETYLGDIINSSKNGFGVLINSSNEYYVGAWKNDLREGKGKQIYRNGDIFIGIWKNNLKYSGKQISINRLYEGNWKTNLYHGEGRLTYSHNKFYQGKFQNGLRHGQGILIYRKLKYIGNWKNDQPEGDGVLFRYEKEIMDCKGEQTNRIIEKIYSDWHQGKPSSATKRIRNEKLVFKGNYKNGEFDGEAIIFDLYGNSLMGEWKNDQLLTNKKIVLEEQTKNSKNTYRYLPFAQSELVQEFKSGKIKNQPIQNIVENNIFWFEPISDSNLMKTIWY</sequence>
<keyword evidence="1" id="KW-0677">Repeat</keyword>
<dbReference type="Proteomes" id="UP001150062">
    <property type="component" value="Unassembled WGS sequence"/>
</dbReference>
<feature type="compositionally biased region" description="Polar residues" evidence="2">
    <location>
        <begin position="31"/>
        <end position="42"/>
    </location>
</feature>
<feature type="region of interest" description="Disordered" evidence="2">
    <location>
        <begin position="101"/>
        <end position="154"/>
    </location>
</feature>
<dbReference type="EMBL" id="JAOAOG010000145">
    <property type="protein sequence ID" value="KAJ6245324.1"/>
    <property type="molecule type" value="Genomic_DNA"/>
</dbReference>
<dbReference type="InterPro" id="IPR003409">
    <property type="entry name" value="MORN"/>
</dbReference>
<accession>A0ABQ8YLH5</accession>
<comment type="caution">
    <text evidence="5">The sequence shown here is derived from an EMBL/GenBank/DDBJ whole genome shotgun (WGS) entry which is preliminary data.</text>
</comment>
<dbReference type="PRINTS" id="PR01301">
    <property type="entry name" value="RGSPROTEIN"/>
</dbReference>
<feature type="compositionally biased region" description="Basic residues" evidence="2">
    <location>
        <begin position="105"/>
        <end position="154"/>
    </location>
</feature>
<dbReference type="PROSITE" id="PS50010">
    <property type="entry name" value="DH_2"/>
    <property type="match status" value="1"/>
</dbReference>
<feature type="domain" description="RGS" evidence="4">
    <location>
        <begin position="175"/>
        <end position="293"/>
    </location>
</feature>
<evidence type="ECO:0000313" key="6">
    <source>
        <dbReference type="Proteomes" id="UP001150062"/>
    </source>
</evidence>